<dbReference type="EMBL" id="BDIP01001401">
    <property type="protein sequence ID" value="GIQ84328.1"/>
    <property type="molecule type" value="Genomic_DNA"/>
</dbReference>
<dbReference type="InterPro" id="IPR000644">
    <property type="entry name" value="CBS_dom"/>
</dbReference>
<evidence type="ECO:0000256" key="2">
    <source>
        <dbReference type="ARBA" id="ARBA00022737"/>
    </source>
</evidence>
<evidence type="ECO:0000259" key="6">
    <source>
        <dbReference type="PROSITE" id="PS51371"/>
    </source>
</evidence>
<keyword evidence="2" id="KW-0677">Repeat</keyword>
<dbReference type="PANTHER" id="PTHR13780:SF35">
    <property type="entry name" value="LD22662P"/>
    <property type="match status" value="1"/>
</dbReference>
<dbReference type="SMART" id="SM00116">
    <property type="entry name" value="CBS"/>
    <property type="match status" value="4"/>
</dbReference>
<name>A0A9K3GIJ2_9EUKA</name>
<dbReference type="OrthoDB" id="449052at2759"/>
<reference evidence="7 8" key="1">
    <citation type="journal article" date="2018" name="PLoS ONE">
        <title>The draft genome of Kipferlia bialata reveals reductive genome evolution in fornicate parasites.</title>
        <authorList>
            <person name="Tanifuji G."/>
            <person name="Takabayashi S."/>
            <person name="Kume K."/>
            <person name="Takagi M."/>
            <person name="Nakayama T."/>
            <person name="Kamikawa R."/>
            <person name="Inagaki Y."/>
            <person name="Hashimoto T."/>
        </authorList>
    </citation>
    <scope>NUCLEOTIDE SEQUENCE [LARGE SCALE GENOMIC DNA]</scope>
    <source>
        <strain evidence="7">NY0173</strain>
    </source>
</reference>
<evidence type="ECO:0000313" key="8">
    <source>
        <dbReference type="Proteomes" id="UP000265618"/>
    </source>
</evidence>
<evidence type="ECO:0000256" key="3">
    <source>
        <dbReference type="ARBA" id="ARBA00023122"/>
    </source>
</evidence>
<dbReference type="Pfam" id="PF00571">
    <property type="entry name" value="CBS"/>
    <property type="match status" value="4"/>
</dbReference>
<feature type="region of interest" description="Disordered" evidence="5">
    <location>
        <begin position="1"/>
        <end position="137"/>
    </location>
</feature>
<dbReference type="InterPro" id="IPR050511">
    <property type="entry name" value="AMPK_gamma/SDS23_families"/>
</dbReference>
<sequence>MATPLVSPDVGTGVGTEGGVAEVSANAPGAQTHENGSDTVPVTETETETETGTSSGTSSDTPDSTEGERAEGLPSDMSGLGTAIPGTDTVTEVMPPPSPKVSRKSTPTQKEAETETESEREGGTSAPTPSLPLPVVPQMGSVSEALDRAGDEEEEEPVVRPVLEVQDVHTIADFLRSYSVAELMPESAKVVVIQDTMSLYRAWRVMAENRVTSALLWDPSPDAERYTGILTASDLMTAALCVHEEYFTQQATEASHAELASFPSLGYAPSFRTVLRQVSIKSWKGAGTQGSTFYHRRPFMFATPTHSVFSAVRYLFRNDIHRLPVLNLQGSVTHSITYWTVCRFLVNLFRLPADVLDKRVLQLGIGDRNIVTVRWTDPLKTVLEVLLRNRLSAVPVVDDQCHVVDIFSKADFAQLALFQSIDSLDMTLSESLKLRPQYVEPATIVDPDITLGKVLTLIASKAGIHRVVLSRDGDIHAVVSLRHILAFLVGALEANSDI</sequence>
<keyword evidence="3 4" id="KW-0129">CBS domain</keyword>
<dbReference type="Proteomes" id="UP000265618">
    <property type="component" value="Unassembled WGS sequence"/>
</dbReference>
<dbReference type="PROSITE" id="PS51371">
    <property type="entry name" value="CBS"/>
    <property type="match status" value="2"/>
</dbReference>
<keyword evidence="8" id="KW-1185">Reference proteome</keyword>
<protein>
    <recommendedName>
        <fullName evidence="6">CBS domain-containing protein</fullName>
    </recommendedName>
</protein>
<gene>
    <name evidence="7" type="ORF">KIPB_005800</name>
</gene>
<dbReference type="AlphaFoldDB" id="A0A9K3GIJ2"/>
<evidence type="ECO:0000256" key="5">
    <source>
        <dbReference type="SAM" id="MobiDB-lite"/>
    </source>
</evidence>
<feature type="domain" description="CBS" evidence="6">
    <location>
        <begin position="366"/>
        <end position="423"/>
    </location>
</feature>
<comment type="similarity">
    <text evidence="1">Belongs to the 5'-AMP-activated protein kinase gamma subunit family.</text>
</comment>
<evidence type="ECO:0000256" key="1">
    <source>
        <dbReference type="ARBA" id="ARBA00006750"/>
    </source>
</evidence>
<proteinExistence type="inferred from homology"/>
<accession>A0A9K3GIJ2</accession>
<dbReference type="SUPFAM" id="SSF54631">
    <property type="entry name" value="CBS-domain pair"/>
    <property type="match status" value="2"/>
</dbReference>
<comment type="caution">
    <text evidence="7">The sequence shown here is derived from an EMBL/GenBank/DDBJ whole genome shotgun (WGS) entry which is preliminary data.</text>
</comment>
<dbReference type="Gene3D" id="3.10.580.10">
    <property type="entry name" value="CBS-domain"/>
    <property type="match status" value="2"/>
</dbReference>
<feature type="compositionally biased region" description="Low complexity" evidence="5">
    <location>
        <begin position="37"/>
        <end position="64"/>
    </location>
</feature>
<evidence type="ECO:0000313" key="7">
    <source>
        <dbReference type="EMBL" id="GIQ84328.1"/>
    </source>
</evidence>
<organism evidence="7 8">
    <name type="scientific">Kipferlia bialata</name>
    <dbReference type="NCBI Taxonomy" id="797122"/>
    <lineage>
        <taxon>Eukaryota</taxon>
        <taxon>Metamonada</taxon>
        <taxon>Carpediemonas-like organisms</taxon>
        <taxon>Kipferlia</taxon>
    </lineage>
</organism>
<evidence type="ECO:0000256" key="4">
    <source>
        <dbReference type="PROSITE-ProRule" id="PRU00703"/>
    </source>
</evidence>
<feature type="compositionally biased region" description="Basic and acidic residues" evidence="5">
    <location>
        <begin position="110"/>
        <end position="122"/>
    </location>
</feature>
<dbReference type="InterPro" id="IPR046342">
    <property type="entry name" value="CBS_dom_sf"/>
</dbReference>
<dbReference type="PANTHER" id="PTHR13780">
    <property type="entry name" value="AMP-ACTIVATED PROTEIN KINASE, GAMMA REGULATORY SUBUNIT"/>
    <property type="match status" value="1"/>
</dbReference>
<feature type="domain" description="CBS" evidence="6">
    <location>
        <begin position="184"/>
        <end position="245"/>
    </location>
</feature>